<dbReference type="GO" id="GO:0006099">
    <property type="term" value="P:tricarboxylic acid cycle"/>
    <property type="evidence" value="ECO:0007669"/>
    <property type="project" value="UniProtKB-UniRule"/>
</dbReference>
<dbReference type="GO" id="GO:0006104">
    <property type="term" value="P:succinyl-CoA metabolic process"/>
    <property type="evidence" value="ECO:0007669"/>
    <property type="project" value="TreeGrafter"/>
</dbReference>
<evidence type="ECO:0000313" key="10">
    <source>
        <dbReference type="EMBL" id="CUG77929.1"/>
    </source>
</evidence>
<dbReference type="Gene3D" id="3.30.1490.20">
    <property type="entry name" value="ATP-grasp fold, A domain"/>
    <property type="match status" value="1"/>
</dbReference>
<keyword evidence="7" id="KW-0496">Mitochondrion</keyword>
<feature type="binding site" evidence="7">
    <location>
        <begin position="349"/>
        <end position="351"/>
    </location>
    <ligand>
        <name>substrate</name>
        <note>ligand shared with subunit alpha</note>
    </ligand>
</feature>
<dbReference type="AlphaFoldDB" id="A0A0S4J4K0"/>
<dbReference type="OMA" id="KQMIGNR"/>
<feature type="domain" description="ATP-citrate synthase/succinyl-CoA ligase C-terminal" evidence="8">
    <location>
        <begin position="290"/>
        <end position="412"/>
    </location>
</feature>
<comment type="cofactor">
    <cofactor evidence="7">
        <name>Mg(2+)</name>
        <dbReference type="ChEBI" id="CHEBI:18420"/>
    </cofactor>
    <text evidence="7">Binds 1 Mg(2+) ion per subunit.</text>
</comment>
<keyword evidence="5 7" id="KW-0547">Nucleotide-binding</keyword>
<organism evidence="10 11">
    <name type="scientific">Bodo saltans</name>
    <name type="common">Flagellated protozoan</name>
    <dbReference type="NCBI Taxonomy" id="75058"/>
    <lineage>
        <taxon>Eukaryota</taxon>
        <taxon>Discoba</taxon>
        <taxon>Euglenozoa</taxon>
        <taxon>Kinetoplastea</taxon>
        <taxon>Metakinetoplastina</taxon>
        <taxon>Eubodonida</taxon>
        <taxon>Bodonidae</taxon>
        <taxon>Bodo</taxon>
    </lineage>
</organism>
<keyword evidence="6 7" id="KW-0460">Magnesium</keyword>
<dbReference type="SUPFAM" id="SSF56059">
    <property type="entry name" value="Glutathione synthetase ATP-binding domain-like"/>
    <property type="match status" value="1"/>
</dbReference>
<evidence type="ECO:0000259" key="9">
    <source>
        <dbReference type="Pfam" id="PF08442"/>
    </source>
</evidence>
<keyword evidence="4 7" id="KW-0479">Metal-binding</keyword>
<keyword evidence="2 7" id="KW-0816">Tricarboxylic acid cycle</keyword>
<dbReference type="UniPathway" id="UPA00223">
    <property type="reaction ID" value="UER00999"/>
</dbReference>
<evidence type="ECO:0000256" key="2">
    <source>
        <dbReference type="ARBA" id="ARBA00022532"/>
    </source>
</evidence>
<comment type="similarity">
    <text evidence="7">Belongs to the succinate/malate CoA ligase beta subunit family.</text>
</comment>
<dbReference type="GO" id="GO:0005524">
    <property type="term" value="F:ATP binding"/>
    <property type="evidence" value="ECO:0007669"/>
    <property type="project" value="UniProtKB-UniRule"/>
</dbReference>
<dbReference type="Gene3D" id="3.30.470.20">
    <property type="entry name" value="ATP-grasp fold, B domain"/>
    <property type="match status" value="1"/>
</dbReference>
<protein>
    <recommendedName>
        <fullName evidence="7">Succinate--CoA ligase [ADP-forming] subunit beta, mitochondrial</fullName>
        <ecNumber evidence="7">6.2.1.5</ecNumber>
    </recommendedName>
    <alternativeName>
        <fullName evidence="7">Succinyl-CoA synthetase beta chain</fullName>
        <shortName evidence="7">SCS-beta</shortName>
    </alternativeName>
</protein>
<reference evidence="11" key="1">
    <citation type="submission" date="2015-09" db="EMBL/GenBank/DDBJ databases">
        <authorList>
            <consortium name="Pathogen Informatics"/>
        </authorList>
    </citation>
    <scope>NUCLEOTIDE SEQUENCE [LARGE SCALE GENOMIC DNA]</scope>
    <source>
        <strain evidence="11">Lake Konstanz</strain>
    </source>
</reference>
<comment type="catalytic activity">
    <reaction evidence="7">
        <text>succinate + ATP + CoA = succinyl-CoA + ADP + phosphate</text>
        <dbReference type="Rhea" id="RHEA:17661"/>
        <dbReference type="ChEBI" id="CHEBI:30031"/>
        <dbReference type="ChEBI" id="CHEBI:30616"/>
        <dbReference type="ChEBI" id="CHEBI:43474"/>
        <dbReference type="ChEBI" id="CHEBI:57287"/>
        <dbReference type="ChEBI" id="CHEBI:57292"/>
        <dbReference type="ChEBI" id="CHEBI:456216"/>
        <dbReference type="EC" id="6.2.1.5"/>
    </reaction>
</comment>
<dbReference type="InterPro" id="IPR005809">
    <property type="entry name" value="Succ_CoA_ligase-like_bsu"/>
</dbReference>
<feature type="binding site" evidence="7">
    <location>
        <position position="66"/>
    </location>
    <ligand>
        <name>ATP</name>
        <dbReference type="ChEBI" id="CHEBI:30616"/>
    </ligand>
</feature>
<dbReference type="GO" id="GO:0000287">
    <property type="term" value="F:magnesium ion binding"/>
    <property type="evidence" value="ECO:0007669"/>
    <property type="project" value="UniProtKB-UniRule"/>
</dbReference>
<keyword evidence="3 7" id="KW-0436">Ligase</keyword>
<evidence type="ECO:0000256" key="6">
    <source>
        <dbReference type="ARBA" id="ARBA00022842"/>
    </source>
</evidence>
<feature type="binding site" evidence="7">
    <location>
        <begin position="73"/>
        <end position="75"/>
    </location>
    <ligand>
        <name>ATP</name>
        <dbReference type="ChEBI" id="CHEBI:30616"/>
    </ligand>
</feature>
<dbReference type="Pfam" id="PF00549">
    <property type="entry name" value="Ligase_CoA"/>
    <property type="match status" value="1"/>
</dbReference>
<dbReference type="PIRSF" id="PIRSF001554">
    <property type="entry name" value="SucCS_beta"/>
    <property type="match status" value="1"/>
</dbReference>
<evidence type="ECO:0000256" key="4">
    <source>
        <dbReference type="ARBA" id="ARBA00022723"/>
    </source>
</evidence>
<comment type="subunit">
    <text evidence="7">Heterodimer of an alpha and a beta subunit.</text>
</comment>
<dbReference type="FunFam" id="3.30.1490.20:FF:000002">
    <property type="entry name" value="Succinate--CoA ligase [ADP-forming] subunit beta"/>
    <property type="match status" value="1"/>
</dbReference>
<dbReference type="SUPFAM" id="SSF52210">
    <property type="entry name" value="Succinyl-CoA synthetase domains"/>
    <property type="match status" value="1"/>
</dbReference>
<dbReference type="FunFam" id="3.30.470.20:FF:000002">
    <property type="entry name" value="Succinate--CoA ligase [ADP-forming] subunit beta"/>
    <property type="match status" value="1"/>
</dbReference>
<evidence type="ECO:0000256" key="3">
    <source>
        <dbReference type="ARBA" id="ARBA00022598"/>
    </source>
</evidence>
<evidence type="ECO:0000256" key="5">
    <source>
        <dbReference type="ARBA" id="ARBA00022741"/>
    </source>
</evidence>
<evidence type="ECO:0000256" key="7">
    <source>
        <dbReference type="HAMAP-Rule" id="MF_03219"/>
    </source>
</evidence>
<accession>A0A0S4J4K0</accession>
<feature type="binding site" evidence="7">
    <location>
        <position position="292"/>
    </location>
    <ligand>
        <name>substrate</name>
        <note>ligand shared with subunit alpha</note>
    </ligand>
</feature>
<keyword evidence="7" id="KW-0067">ATP-binding</keyword>
<feature type="binding site" evidence="7">
    <location>
        <position position="241"/>
    </location>
    <ligand>
        <name>Mg(2+)</name>
        <dbReference type="ChEBI" id="CHEBI:18420"/>
    </ligand>
</feature>
<name>A0A0S4J4K0_BODSA</name>
<evidence type="ECO:0000256" key="1">
    <source>
        <dbReference type="ARBA" id="ARBA00005064"/>
    </source>
</evidence>
<dbReference type="InterPro" id="IPR013815">
    <property type="entry name" value="ATP_grasp_subdomain_1"/>
</dbReference>
<evidence type="ECO:0000313" key="11">
    <source>
        <dbReference type="Proteomes" id="UP000051952"/>
    </source>
</evidence>
<dbReference type="FunFam" id="3.40.50.261:FF:000001">
    <property type="entry name" value="Succinate--CoA ligase [ADP-forming] subunit beta"/>
    <property type="match status" value="1"/>
</dbReference>
<dbReference type="InterPro" id="IPR016102">
    <property type="entry name" value="Succinyl-CoA_synth-like"/>
</dbReference>
<sequence>MLSRLSFRTALAKPMCQARYLNIHEFQAKGLLKEAGCKVEFGIMCQSTEEVIAALAKVKSEKKVVKSQILAGGRGMGTFKDGFKGGVHVCKNADDALAAAKKMLGNTLITKQTGPSGQVVSKLFVTEAIPNIKRELYVALVLDRKTCSPTFIGSAEGGMGIEELAHSNPEKIKKMIVNIHDGIDHDACVKFAQELGFADGIAETAAEQFKAIYNLAKSNDCTMVEVNPLVELEDQTVMCIDAKLSFDDNAQFRRPEIFAMADTTQMDAKEVMAAKHDLNYIALDGNVGCLVNGAGLAMATMDIISLYGQKPANFLDVGGSAKASQIVAAFKIVTHDPNVKCILVNIFGGIMKCDIIAEGVVEGAKHLAKEGIDVPLVVRLEGTNEELGKKILRDSGLKIETADNLDEAGKKACAIVAARK</sequence>
<dbReference type="InterPro" id="IPR013650">
    <property type="entry name" value="ATP-grasp_succ-CoA_synth-type"/>
</dbReference>
<dbReference type="Gene3D" id="3.40.50.261">
    <property type="entry name" value="Succinyl-CoA synthetase domains"/>
    <property type="match status" value="1"/>
</dbReference>
<dbReference type="Pfam" id="PF08442">
    <property type="entry name" value="ATP-grasp_2"/>
    <property type="match status" value="1"/>
</dbReference>
<dbReference type="EMBL" id="CYKH01001014">
    <property type="protein sequence ID" value="CUG77929.1"/>
    <property type="molecule type" value="Genomic_DNA"/>
</dbReference>
<dbReference type="VEuPathDB" id="TriTrypDB:BSAL_05780"/>
<feature type="binding site" evidence="7">
    <location>
        <position position="135"/>
    </location>
    <ligand>
        <name>ATP</name>
        <dbReference type="ChEBI" id="CHEBI:30616"/>
    </ligand>
</feature>
<dbReference type="HAMAP" id="MF_00558">
    <property type="entry name" value="Succ_CoA_beta"/>
    <property type="match status" value="1"/>
</dbReference>
<comment type="function">
    <text evidence="7">Succinyl-CoA synthetase functions in the citric acid cycle (TCA), coupling the hydrolysis of succinyl-CoA to the synthesis of ATP and thus represents the only step of substrate-level phosphorylation in the TCA. The beta subunit provides nucleotide specificity of the enzyme and binds the substrate succinate, while the binding sites for coenzyme A and phosphate are found in the alpha subunit.</text>
</comment>
<keyword evidence="11" id="KW-1185">Reference proteome</keyword>
<dbReference type="PANTHER" id="PTHR11815">
    <property type="entry name" value="SUCCINYL-COA SYNTHETASE BETA CHAIN"/>
    <property type="match status" value="1"/>
</dbReference>
<evidence type="ECO:0000259" key="8">
    <source>
        <dbReference type="Pfam" id="PF00549"/>
    </source>
</evidence>
<dbReference type="GO" id="GO:0004775">
    <property type="term" value="F:succinate-CoA ligase (ADP-forming) activity"/>
    <property type="evidence" value="ECO:0007669"/>
    <property type="project" value="UniProtKB-UniRule"/>
</dbReference>
<feature type="binding site" evidence="7">
    <location>
        <position position="227"/>
    </location>
    <ligand>
        <name>Mg(2+)</name>
        <dbReference type="ChEBI" id="CHEBI:18420"/>
    </ligand>
</feature>
<feature type="domain" description="ATP-grasp fold succinyl-CoA synthetase-type" evidence="9">
    <location>
        <begin position="22"/>
        <end position="231"/>
    </location>
</feature>
<dbReference type="NCBIfam" id="NF001913">
    <property type="entry name" value="PRK00696.1"/>
    <property type="match status" value="1"/>
</dbReference>
<dbReference type="PANTHER" id="PTHR11815:SF10">
    <property type="entry name" value="SUCCINATE--COA LIGASE [GDP-FORMING] SUBUNIT BETA, MITOCHONDRIAL"/>
    <property type="match status" value="1"/>
</dbReference>
<comment type="subcellular location">
    <subcellularLocation>
        <location evidence="7">Mitochondrion</location>
    </subcellularLocation>
</comment>
<dbReference type="NCBIfam" id="TIGR01016">
    <property type="entry name" value="sucCoAbeta"/>
    <property type="match status" value="1"/>
</dbReference>
<dbReference type="InterPro" id="IPR005811">
    <property type="entry name" value="SUCC_ACL_C"/>
</dbReference>
<dbReference type="Proteomes" id="UP000051952">
    <property type="component" value="Unassembled WGS sequence"/>
</dbReference>
<comment type="pathway">
    <text evidence="1 7">Carbohydrate metabolism; tricarboxylic acid cycle; succinate from succinyl-CoA (ligase route): step 1/1.</text>
</comment>
<dbReference type="GO" id="GO:0005739">
    <property type="term" value="C:mitochondrion"/>
    <property type="evidence" value="ECO:0007669"/>
    <property type="project" value="UniProtKB-SubCell"/>
</dbReference>
<dbReference type="EC" id="6.2.1.5" evidence="7"/>
<gene>
    <name evidence="10" type="ORF">BSAL_05780</name>
</gene>
<dbReference type="GO" id="GO:0042709">
    <property type="term" value="C:succinate-CoA ligase complex"/>
    <property type="evidence" value="ECO:0007669"/>
    <property type="project" value="TreeGrafter"/>
</dbReference>
<proteinExistence type="inferred from homology"/>
<dbReference type="OrthoDB" id="1552at2759"/>